<feature type="compositionally biased region" description="Acidic residues" evidence="5">
    <location>
        <begin position="42"/>
        <end position="55"/>
    </location>
</feature>
<dbReference type="Pfam" id="PF13442">
    <property type="entry name" value="Cytochrome_CBB3"/>
    <property type="match status" value="1"/>
</dbReference>
<gene>
    <name evidence="8" type="ORF">KMW28_13985</name>
</gene>
<sequence>MKFLSIFTFLLIFIFVACSEGDISPQPTQQAPTNNTTADQNNDQDDQQDNNDDSQDANVVTYSGTVQAILTSNCTSCHGSSNPRAGLSLHTYATARDGAENGAVLSRIRNSNNPMPQGGLMSEANIKAIEDWAEGGFAE</sequence>
<feature type="region of interest" description="Disordered" evidence="5">
    <location>
        <begin position="25"/>
        <end position="57"/>
    </location>
</feature>
<evidence type="ECO:0000313" key="9">
    <source>
        <dbReference type="Proteomes" id="UP000678679"/>
    </source>
</evidence>
<keyword evidence="3 4" id="KW-0408">Iron</keyword>
<reference evidence="8 9" key="1">
    <citation type="submission" date="2021-05" db="EMBL/GenBank/DDBJ databases">
        <title>Comparative genomic studies on the polysaccharide-degrading batcterial strains of the Flammeovirga genus.</title>
        <authorList>
            <person name="Zewei F."/>
            <person name="Zheng Z."/>
            <person name="Yu L."/>
            <person name="Ruyue G."/>
            <person name="Yanhong M."/>
            <person name="Yuanyuan C."/>
            <person name="Jingyan G."/>
            <person name="Wenjun H."/>
        </authorList>
    </citation>
    <scope>NUCLEOTIDE SEQUENCE [LARGE SCALE GENOMIC DNA]</scope>
    <source>
        <strain evidence="8 9">NBRC:100898</strain>
    </source>
</reference>
<dbReference type="AlphaFoldDB" id="A0AAX1N307"/>
<feature type="compositionally biased region" description="Low complexity" evidence="5">
    <location>
        <begin position="25"/>
        <end position="41"/>
    </location>
</feature>
<dbReference type="GO" id="GO:0009055">
    <property type="term" value="F:electron transfer activity"/>
    <property type="evidence" value="ECO:0007669"/>
    <property type="project" value="InterPro"/>
</dbReference>
<proteinExistence type="predicted"/>
<name>A0AAX1N307_9BACT</name>
<evidence type="ECO:0000256" key="3">
    <source>
        <dbReference type="ARBA" id="ARBA00023004"/>
    </source>
</evidence>
<feature type="signal peptide" evidence="6">
    <location>
        <begin position="1"/>
        <end position="19"/>
    </location>
</feature>
<dbReference type="RefSeq" id="WP_169665099.1">
    <property type="nucleotide sequence ID" value="NZ_CP076132.1"/>
</dbReference>
<evidence type="ECO:0000313" key="8">
    <source>
        <dbReference type="EMBL" id="QWG00761.1"/>
    </source>
</evidence>
<evidence type="ECO:0000256" key="5">
    <source>
        <dbReference type="SAM" id="MobiDB-lite"/>
    </source>
</evidence>
<feature type="domain" description="Cytochrome c" evidence="7">
    <location>
        <begin position="51"/>
        <end position="137"/>
    </location>
</feature>
<protein>
    <submittedName>
        <fullName evidence="8">C-type cytochrome</fullName>
    </submittedName>
</protein>
<dbReference type="PROSITE" id="PS51007">
    <property type="entry name" value="CYTC"/>
    <property type="match status" value="1"/>
</dbReference>
<keyword evidence="1 4" id="KW-0349">Heme</keyword>
<accession>A0AAX1N307</accession>
<evidence type="ECO:0000256" key="1">
    <source>
        <dbReference type="ARBA" id="ARBA00022617"/>
    </source>
</evidence>
<keyword evidence="2 4" id="KW-0479">Metal-binding</keyword>
<dbReference type="GO" id="GO:0046872">
    <property type="term" value="F:metal ion binding"/>
    <property type="evidence" value="ECO:0007669"/>
    <property type="project" value="UniProtKB-KW"/>
</dbReference>
<dbReference type="GO" id="GO:0020037">
    <property type="term" value="F:heme binding"/>
    <property type="evidence" value="ECO:0007669"/>
    <property type="project" value="InterPro"/>
</dbReference>
<dbReference type="PROSITE" id="PS51257">
    <property type="entry name" value="PROKAR_LIPOPROTEIN"/>
    <property type="match status" value="1"/>
</dbReference>
<evidence type="ECO:0000256" key="2">
    <source>
        <dbReference type="ARBA" id="ARBA00022723"/>
    </source>
</evidence>
<evidence type="ECO:0000259" key="7">
    <source>
        <dbReference type="PROSITE" id="PS51007"/>
    </source>
</evidence>
<dbReference type="EMBL" id="CP076132">
    <property type="protein sequence ID" value="QWG00761.1"/>
    <property type="molecule type" value="Genomic_DNA"/>
</dbReference>
<dbReference type="InterPro" id="IPR009056">
    <property type="entry name" value="Cyt_c-like_dom"/>
</dbReference>
<feature type="chain" id="PRO_5043735141" evidence="6">
    <location>
        <begin position="20"/>
        <end position="139"/>
    </location>
</feature>
<dbReference type="Proteomes" id="UP000678679">
    <property type="component" value="Chromosome 1"/>
</dbReference>
<dbReference type="InterPro" id="IPR036909">
    <property type="entry name" value="Cyt_c-like_dom_sf"/>
</dbReference>
<evidence type="ECO:0000256" key="6">
    <source>
        <dbReference type="SAM" id="SignalP"/>
    </source>
</evidence>
<keyword evidence="9" id="KW-1185">Reference proteome</keyword>
<evidence type="ECO:0000256" key="4">
    <source>
        <dbReference type="PROSITE-ProRule" id="PRU00433"/>
    </source>
</evidence>
<dbReference type="KEGG" id="fya:KMW28_13985"/>
<dbReference type="SUPFAM" id="SSF46626">
    <property type="entry name" value="Cytochrome c"/>
    <property type="match status" value="1"/>
</dbReference>
<keyword evidence="6" id="KW-0732">Signal</keyword>
<organism evidence="8 9">
    <name type="scientific">Flammeovirga yaeyamensis</name>
    <dbReference type="NCBI Taxonomy" id="367791"/>
    <lineage>
        <taxon>Bacteria</taxon>
        <taxon>Pseudomonadati</taxon>
        <taxon>Bacteroidota</taxon>
        <taxon>Cytophagia</taxon>
        <taxon>Cytophagales</taxon>
        <taxon>Flammeovirgaceae</taxon>
        <taxon>Flammeovirga</taxon>
    </lineage>
</organism>
<dbReference type="Gene3D" id="1.10.760.10">
    <property type="entry name" value="Cytochrome c-like domain"/>
    <property type="match status" value="1"/>
</dbReference>